<evidence type="ECO:0000256" key="8">
    <source>
        <dbReference type="SAM" id="MobiDB-lite"/>
    </source>
</evidence>
<dbReference type="PANTHER" id="PTHR47416">
    <property type="entry name" value="BASIC-LEUCINE ZIPPER TRANSCRIPTION FACTOR F-RELATED"/>
    <property type="match status" value="1"/>
</dbReference>
<dbReference type="Pfam" id="PF00170">
    <property type="entry name" value="bZIP_1"/>
    <property type="match status" value="1"/>
</dbReference>
<dbReference type="AlphaFoldDB" id="A0A6B2L797"/>
<dbReference type="GO" id="GO:0003700">
    <property type="term" value="F:DNA-binding transcription factor activity"/>
    <property type="evidence" value="ECO:0007669"/>
    <property type="project" value="InterPro"/>
</dbReference>
<keyword evidence="3" id="KW-0805">Transcription regulation</keyword>
<evidence type="ECO:0000256" key="7">
    <source>
        <dbReference type="SAM" id="Coils"/>
    </source>
</evidence>
<keyword evidence="5" id="KW-0804">Transcription</keyword>
<feature type="compositionally biased region" description="Low complexity" evidence="8">
    <location>
        <begin position="1"/>
        <end position="16"/>
    </location>
</feature>
<dbReference type="Gene3D" id="1.20.5.170">
    <property type="match status" value="1"/>
</dbReference>
<dbReference type="PROSITE" id="PS00036">
    <property type="entry name" value="BZIP_BASIC"/>
    <property type="match status" value="1"/>
</dbReference>
<evidence type="ECO:0000256" key="6">
    <source>
        <dbReference type="ARBA" id="ARBA00023242"/>
    </source>
</evidence>
<protein>
    <recommendedName>
        <fullName evidence="9">BZIP domain-containing protein</fullName>
    </recommendedName>
</protein>
<comment type="similarity">
    <text evidence="2">Belongs to the bZIP family.</text>
</comment>
<evidence type="ECO:0000256" key="4">
    <source>
        <dbReference type="ARBA" id="ARBA00023125"/>
    </source>
</evidence>
<proteinExistence type="inferred from homology"/>
<dbReference type="InterPro" id="IPR004827">
    <property type="entry name" value="bZIP"/>
</dbReference>
<comment type="subcellular location">
    <subcellularLocation>
        <location evidence="1">Nucleus</location>
    </subcellularLocation>
</comment>
<accession>A0A6B2L797</accession>
<dbReference type="SUPFAM" id="SSF57959">
    <property type="entry name" value="Leucine zipper domain"/>
    <property type="match status" value="1"/>
</dbReference>
<reference evidence="10" key="1">
    <citation type="journal article" date="2020" name="J. Eukaryot. Microbiol.">
        <title>De novo Sequencing, Assembly and Annotation of the Transcriptome for the Free-Living Testate Amoeba Arcella intermedia.</title>
        <authorList>
            <person name="Ribeiro G.M."/>
            <person name="Porfirio-Sousa A.L."/>
            <person name="Maurer-Alcala X.X."/>
            <person name="Katz L.A."/>
            <person name="Lahr D.J.G."/>
        </authorList>
    </citation>
    <scope>NUCLEOTIDE SEQUENCE</scope>
</reference>
<dbReference type="GO" id="GO:0005634">
    <property type="term" value="C:nucleus"/>
    <property type="evidence" value="ECO:0007669"/>
    <property type="project" value="UniProtKB-SubCell"/>
</dbReference>
<keyword evidence="4" id="KW-0238">DNA-binding</keyword>
<evidence type="ECO:0000313" key="10">
    <source>
        <dbReference type="EMBL" id="NDV32737.1"/>
    </source>
</evidence>
<feature type="compositionally biased region" description="Basic and acidic residues" evidence="8">
    <location>
        <begin position="18"/>
        <end position="28"/>
    </location>
</feature>
<name>A0A6B2L797_9EUKA</name>
<evidence type="ECO:0000256" key="1">
    <source>
        <dbReference type="ARBA" id="ARBA00004123"/>
    </source>
</evidence>
<dbReference type="EMBL" id="GIBP01003768">
    <property type="protein sequence ID" value="NDV32737.1"/>
    <property type="molecule type" value="Transcribed_RNA"/>
</dbReference>
<sequence>MLTTPLTSTPSTQSPPDKTPEDSHKDEDSTTASPSSTTPAQPKKKRKLDSNTASITLPREDLLSYSSEEFEKFVSDISEKRDLSASDQNELKRQRRLIKNRESAHASRLRKKSHVENLEKQVADLVRENGNLKNNITALMQENSNLKSEVLLLTSGKSVGVGASPSMWGGNYFAPFARPSMTSGVKLFVLLFAFGLFMNVPLGYQKAGMPYGAGSPVRVLGRSDYKTASQEANILSVLAEQQEIPLQRLEKAYQRHLETANQKTELDSTISDLLELEPPKQLSCPTPESVMATLPKELPVGNSSSMLCDNLNQILSNTLQQQNDDCKDQPLLISFVFPETLPQPKDRQDEPIPQNLYEVLCEVKP</sequence>
<feature type="coiled-coil region" evidence="7">
    <location>
        <begin position="108"/>
        <end position="149"/>
    </location>
</feature>
<feature type="domain" description="BZIP" evidence="9">
    <location>
        <begin position="90"/>
        <end position="153"/>
    </location>
</feature>
<dbReference type="SMART" id="SM00338">
    <property type="entry name" value="BRLZ"/>
    <property type="match status" value="1"/>
</dbReference>
<dbReference type="InterPro" id="IPR046347">
    <property type="entry name" value="bZIP_sf"/>
</dbReference>
<keyword evidence="6" id="KW-0539">Nucleus</keyword>
<dbReference type="PANTHER" id="PTHR47416:SF8">
    <property type="entry name" value="BASIC-LEUCINE ZIPPER TRANSCRIPTION FACTOR E-RELATED"/>
    <property type="match status" value="1"/>
</dbReference>
<dbReference type="GO" id="GO:0003677">
    <property type="term" value="F:DNA binding"/>
    <property type="evidence" value="ECO:0007669"/>
    <property type="project" value="UniProtKB-KW"/>
</dbReference>
<feature type="compositionally biased region" description="Low complexity" evidence="8">
    <location>
        <begin position="30"/>
        <end position="40"/>
    </location>
</feature>
<organism evidence="10">
    <name type="scientific">Arcella intermedia</name>
    <dbReference type="NCBI Taxonomy" id="1963864"/>
    <lineage>
        <taxon>Eukaryota</taxon>
        <taxon>Amoebozoa</taxon>
        <taxon>Tubulinea</taxon>
        <taxon>Elardia</taxon>
        <taxon>Arcellinida</taxon>
        <taxon>Sphaerothecina</taxon>
        <taxon>Arcellidae</taxon>
        <taxon>Arcella</taxon>
    </lineage>
</organism>
<evidence type="ECO:0000256" key="3">
    <source>
        <dbReference type="ARBA" id="ARBA00023015"/>
    </source>
</evidence>
<dbReference type="PROSITE" id="PS50217">
    <property type="entry name" value="BZIP"/>
    <property type="match status" value="1"/>
</dbReference>
<evidence type="ECO:0000256" key="2">
    <source>
        <dbReference type="ARBA" id="ARBA00007163"/>
    </source>
</evidence>
<evidence type="ECO:0000259" key="9">
    <source>
        <dbReference type="PROSITE" id="PS50217"/>
    </source>
</evidence>
<dbReference type="CDD" id="cd14704">
    <property type="entry name" value="bZIP_HY5-like"/>
    <property type="match status" value="1"/>
</dbReference>
<feature type="region of interest" description="Disordered" evidence="8">
    <location>
        <begin position="1"/>
        <end position="55"/>
    </location>
</feature>
<evidence type="ECO:0000256" key="5">
    <source>
        <dbReference type="ARBA" id="ARBA00023163"/>
    </source>
</evidence>
<keyword evidence="7" id="KW-0175">Coiled coil</keyword>